<gene>
    <name evidence="1" type="ORF">NCTC10738_00513</name>
</gene>
<dbReference type="AlphaFoldDB" id="A0A379YTU4"/>
<dbReference type="Pfam" id="PF05899">
    <property type="entry name" value="Cupin_3"/>
    <property type="match status" value="1"/>
</dbReference>
<reference evidence="1 2" key="1">
    <citation type="submission" date="2018-06" db="EMBL/GenBank/DDBJ databases">
        <authorList>
            <consortium name="Pathogen Informatics"/>
            <person name="Doyle S."/>
        </authorList>
    </citation>
    <scope>NUCLEOTIDE SEQUENCE [LARGE SCALE GENOMIC DNA]</scope>
    <source>
        <strain evidence="1 2">NCTC10738</strain>
    </source>
</reference>
<proteinExistence type="predicted"/>
<keyword evidence="2" id="KW-1185">Reference proteome</keyword>
<dbReference type="SUPFAM" id="SSF51182">
    <property type="entry name" value="RmlC-like cupins"/>
    <property type="match status" value="1"/>
</dbReference>
<dbReference type="PANTHER" id="PTHR40943">
    <property type="entry name" value="CYTOPLASMIC PROTEIN-RELATED"/>
    <property type="match status" value="1"/>
</dbReference>
<organism evidence="1 2">
    <name type="scientific">Shewanella algae</name>
    <dbReference type="NCBI Taxonomy" id="38313"/>
    <lineage>
        <taxon>Bacteria</taxon>
        <taxon>Pseudomonadati</taxon>
        <taxon>Pseudomonadota</taxon>
        <taxon>Gammaproteobacteria</taxon>
        <taxon>Alteromonadales</taxon>
        <taxon>Shewanellaceae</taxon>
        <taxon>Shewanella</taxon>
    </lineage>
</organism>
<dbReference type="EMBL" id="UGYO01000001">
    <property type="protein sequence ID" value="SUI50176.1"/>
    <property type="molecule type" value="Genomic_DNA"/>
</dbReference>
<protein>
    <submittedName>
        <fullName evidence="1">Protein of uncharacterized function (DUF861)</fullName>
    </submittedName>
</protein>
<dbReference type="GeneID" id="93808121"/>
<dbReference type="InterPro" id="IPR014710">
    <property type="entry name" value="RmlC-like_jellyroll"/>
</dbReference>
<dbReference type="InterPro" id="IPR011051">
    <property type="entry name" value="RmlC_Cupin_sf"/>
</dbReference>
<evidence type="ECO:0000313" key="2">
    <source>
        <dbReference type="Proteomes" id="UP000254069"/>
    </source>
</evidence>
<name>A0A379YTU4_9GAMM</name>
<evidence type="ECO:0000313" key="1">
    <source>
        <dbReference type="EMBL" id="SUI50176.1"/>
    </source>
</evidence>
<dbReference type="PANTHER" id="PTHR40943:SF2">
    <property type="entry name" value="(S)-UREIDOGLYCINE AMINOHYDROLASE CUPIN DOMAIN-CONTAINING PROTEIN"/>
    <property type="match status" value="1"/>
</dbReference>
<dbReference type="Proteomes" id="UP000254069">
    <property type="component" value="Unassembled WGS sequence"/>
</dbReference>
<sequence>MHINNIRVLARNTPEISEYSIAEEKRLQDAPRQRLENHYSSPCEQFHTGIWQSETGAWKVDYTEHEYCEILEGNSVISDEQGNRLEVGPGDRFVIPAGFRGSWQVTVPCRKLYVVFESNR</sequence>
<dbReference type="Gene3D" id="2.60.120.10">
    <property type="entry name" value="Jelly Rolls"/>
    <property type="match status" value="1"/>
</dbReference>
<dbReference type="RefSeq" id="WP_025009887.1">
    <property type="nucleotide sequence ID" value="NZ_AP024610.1"/>
</dbReference>
<accession>A0A379YTU4</accession>
<dbReference type="CDD" id="cd02227">
    <property type="entry name" value="cupin_TM1112-like"/>
    <property type="match status" value="1"/>
</dbReference>
<dbReference type="InterPro" id="IPR008579">
    <property type="entry name" value="UGlyAH_Cupin_dom"/>
</dbReference>